<sequence>MFGGGPTPVAGFGFGDAVVVELLTERNKLPSIDECGFNTVVFAMNDDLYGATVQVASTLRKNGQSVDLILGNKKSD</sequence>
<organism evidence="3 4">
    <name type="scientific">Cyclotella cryptica</name>
    <dbReference type="NCBI Taxonomy" id="29204"/>
    <lineage>
        <taxon>Eukaryota</taxon>
        <taxon>Sar</taxon>
        <taxon>Stramenopiles</taxon>
        <taxon>Ochrophyta</taxon>
        <taxon>Bacillariophyta</taxon>
        <taxon>Coscinodiscophyceae</taxon>
        <taxon>Thalassiosirophycidae</taxon>
        <taxon>Stephanodiscales</taxon>
        <taxon>Stephanodiscaceae</taxon>
        <taxon>Cyclotella</taxon>
    </lineage>
</organism>
<dbReference type="InterPro" id="IPR004516">
    <property type="entry name" value="HisRS/HisZ"/>
</dbReference>
<name>A0ABD3QDQ9_9STRA</name>
<dbReference type="EMBL" id="JABMIG020000045">
    <property type="protein sequence ID" value="KAL3798545.1"/>
    <property type="molecule type" value="Genomic_DNA"/>
</dbReference>
<keyword evidence="4" id="KW-1185">Reference proteome</keyword>
<comment type="catalytic activity">
    <reaction evidence="2">
        <text>tRNA(His) + L-histidine + ATP = L-histidyl-tRNA(His) + AMP + diphosphate + H(+)</text>
        <dbReference type="Rhea" id="RHEA:17313"/>
        <dbReference type="Rhea" id="RHEA-COMP:9665"/>
        <dbReference type="Rhea" id="RHEA-COMP:9689"/>
        <dbReference type="ChEBI" id="CHEBI:15378"/>
        <dbReference type="ChEBI" id="CHEBI:30616"/>
        <dbReference type="ChEBI" id="CHEBI:33019"/>
        <dbReference type="ChEBI" id="CHEBI:57595"/>
        <dbReference type="ChEBI" id="CHEBI:78442"/>
        <dbReference type="ChEBI" id="CHEBI:78527"/>
        <dbReference type="ChEBI" id="CHEBI:456215"/>
        <dbReference type="EC" id="6.1.1.21"/>
    </reaction>
</comment>
<evidence type="ECO:0000313" key="3">
    <source>
        <dbReference type="EMBL" id="KAL3798545.1"/>
    </source>
</evidence>
<dbReference type="Proteomes" id="UP001516023">
    <property type="component" value="Unassembled WGS sequence"/>
</dbReference>
<accession>A0ABD3QDQ9</accession>
<reference evidence="3 4" key="1">
    <citation type="journal article" date="2020" name="G3 (Bethesda)">
        <title>Improved Reference Genome for Cyclotella cryptica CCMP332, a Model for Cell Wall Morphogenesis, Salinity Adaptation, and Lipid Production in Diatoms (Bacillariophyta).</title>
        <authorList>
            <person name="Roberts W.R."/>
            <person name="Downey K.M."/>
            <person name="Ruck E.C."/>
            <person name="Traller J.C."/>
            <person name="Alverson A.J."/>
        </authorList>
    </citation>
    <scope>NUCLEOTIDE SEQUENCE [LARGE SCALE GENOMIC DNA]</scope>
    <source>
        <strain evidence="3 4">CCMP332</strain>
    </source>
</reference>
<evidence type="ECO:0000313" key="4">
    <source>
        <dbReference type="Proteomes" id="UP001516023"/>
    </source>
</evidence>
<dbReference type="GO" id="GO:0004821">
    <property type="term" value="F:histidine-tRNA ligase activity"/>
    <property type="evidence" value="ECO:0007669"/>
    <property type="project" value="UniProtKB-EC"/>
</dbReference>
<dbReference type="EC" id="6.1.1.21" evidence="1"/>
<dbReference type="PANTHER" id="PTHR43707:SF1">
    <property type="entry name" value="HISTIDINE--TRNA LIGASE, MITOCHONDRIAL-RELATED"/>
    <property type="match status" value="1"/>
</dbReference>
<gene>
    <name evidence="3" type="ORF">HJC23_011849</name>
</gene>
<evidence type="ECO:0000256" key="2">
    <source>
        <dbReference type="ARBA" id="ARBA00047639"/>
    </source>
</evidence>
<comment type="caution">
    <text evidence="3">The sequence shown here is derived from an EMBL/GenBank/DDBJ whole genome shotgun (WGS) entry which is preliminary data.</text>
</comment>
<protein>
    <recommendedName>
        <fullName evidence="1">histidine--tRNA ligase</fullName>
        <ecNumber evidence="1">6.1.1.21</ecNumber>
    </recommendedName>
</protein>
<dbReference type="PANTHER" id="PTHR43707">
    <property type="entry name" value="HISTIDYL-TRNA SYNTHETASE"/>
    <property type="match status" value="1"/>
</dbReference>
<dbReference type="AlphaFoldDB" id="A0ABD3QDQ9"/>
<proteinExistence type="predicted"/>
<evidence type="ECO:0000256" key="1">
    <source>
        <dbReference type="ARBA" id="ARBA00012815"/>
    </source>
</evidence>